<feature type="domain" description="Peptidase M14" evidence="12">
    <location>
        <begin position="46"/>
        <end position="340"/>
    </location>
</feature>
<dbReference type="InterPro" id="IPR000834">
    <property type="entry name" value="Peptidase_M14"/>
</dbReference>
<keyword evidence="4" id="KW-0645">Protease</keyword>
<evidence type="ECO:0000256" key="2">
    <source>
        <dbReference type="ARBA" id="ARBA00005988"/>
    </source>
</evidence>
<evidence type="ECO:0000256" key="8">
    <source>
        <dbReference type="ARBA" id="ARBA00023180"/>
    </source>
</evidence>
<keyword evidence="5" id="KW-0479">Metal-binding</keyword>
<dbReference type="GO" id="GO:0005615">
    <property type="term" value="C:extracellular space"/>
    <property type="evidence" value="ECO:0007669"/>
    <property type="project" value="TreeGrafter"/>
</dbReference>
<comment type="caution">
    <text evidence="9">Lacks conserved residue(s) required for the propagation of feature annotation.</text>
</comment>
<organism evidence="13 14">
    <name type="scientific">Stichopus japonicus</name>
    <name type="common">Sea cucumber</name>
    <dbReference type="NCBI Taxonomy" id="307972"/>
    <lineage>
        <taxon>Eukaryota</taxon>
        <taxon>Metazoa</taxon>
        <taxon>Echinodermata</taxon>
        <taxon>Eleutherozoa</taxon>
        <taxon>Echinozoa</taxon>
        <taxon>Holothuroidea</taxon>
        <taxon>Aspidochirotacea</taxon>
        <taxon>Aspidochirotida</taxon>
        <taxon>Stichopodidae</taxon>
        <taxon>Apostichopus</taxon>
    </lineage>
</organism>
<keyword evidence="8" id="KW-0325">Glycoprotein</keyword>
<dbReference type="Gene3D" id="3.40.630.10">
    <property type="entry name" value="Zn peptidases"/>
    <property type="match status" value="3"/>
</dbReference>
<dbReference type="GO" id="GO:0004181">
    <property type="term" value="F:metallocarboxypeptidase activity"/>
    <property type="evidence" value="ECO:0007669"/>
    <property type="project" value="InterPro"/>
</dbReference>
<feature type="signal peptide" evidence="11">
    <location>
        <begin position="1"/>
        <end position="18"/>
    </location>
</feature>
<keyword evidence="14" id="KW-1185">Reference proteome</keyword>
<keyword evidence="10" id="KW-0812">Transmembrane</keyword>
<dbReference type="Proteomes" id="UP000230750">
    <property type="component" value="Unassembled WGS sequence"/>
</dbReference>
<dbReference type="InterPro" id="IPR057247">
    <property type="entry name" value="CARBOXYPEPT_ZN_2"/>
</dbReference>
<dbReference type="GO" id="GO:0016485">
    <property type="term" value="P:protein processing"/>
    <property type="evidence" value="ECO:0007669"/>
    <property type="project" value="TreeGrafter"/>
</dbReference>
<evidence type="ECO:0000256" key="4">
    <source>
        <dbReference type="ARBA" id="ARBA00022670"/>
    </source>
</evidence>
<comment type="similarity">
    <text evidence="2 9">Belongs to the peptidase M14 family.</text>
</comment>
<dbReference type="CDD" id="cd11308">
    <property type="entry name" value="Peptidase_M14NE-CP-C_like"/>
    <property type="match status" value="1"/>
</dbReference>
<evidence type="ECO:0000256" key="9">
    <source>
        <dbReference type="PROSITE-ProRule" id="PRU01379"/>
    </source>
</evidence>
<feature type="chain" id="PRO_5013674686" evidence="11">
    <location>
        <begin position="19"/>
        <end position="1293"/>
    </location>
</feature>
<name>A0A2G8K9C7_STIJA</name>
<dbReference type="PROSITE" id="PS52035">
    <property type="entry name" value="PEPTIDASE_M14"/>
    <property type="match status" value="3"/>
</dbReference>
<dbReference type="Gene3D" id="2.60.40.1120">
    <property type="entry name" value="Carboxypeptidase-like, regulatory domain"/>
    <property type="match status" value="2"/>
</dbReference>
<evidence type="ECO:0000256" key="6">
    <source>
        <dbReference type="ARBA" id="ARBA00022801"/>
    </source>
</evidence>
<keyword evidence="10" id="KW-0472">Membrane</keyword>
<evidence type="ECO:0000256" key="3">
    <source>
        <dbReference type="ARBA" id="ARBA00022645"/>
    </source>
</evidence>
<keyword evidence="11" id="KW-0732">Signal</keyword>
<keyword evidence="10" id="KW-1133">Transmembrane helix</keyword>
<dbReference type="GO" id="GO:0008270">
    <property type="term" value="F:zinc ion binding"/>
    <property type="evidence" value="ECO:0007669"/>
    <property type="project" value="InterPro"/>
</dbReference>
<dbReference type="InterPro" id="IPR050753">
    <property type="entry name" value="Peptidase_M14_domain"/>
</dbReference>
<evidence type="ECO:0000256" key="10">
    <source>
        <dbReference type="SAM" id="Phobius"/>
    </source>
</evidence>
<evidence type="ECO:0000313" key="14">
    <source>
        <dbReference type="Proteomes" id="UP000230750"/>
    </source>
</evidence>
<dbReference type="PANTHER" id="PTHR11532">
    <property type="entry name" value="PROTEASE M14 CARBOXYPEPTIDASE"/>
    <property type="match status" value="1"/>
</dbReference>
<feature type="active site" description="Proton donor/acceptor" evidence="9">
    <location>
        <position position="310"/>
    </location>
</feature>
<dbReference type="STRING" id="307972.A0A2G8K9C7"/>
<dbReference type="CDD" id="cd03868">
    <property type="entry name" value="M14_CPD_I"/>
    <property type="match status" value="1"/>
</dbReference>
<dbReference type="Pfam" id="PF00246">
    <property type="entry name" value="Peptidase_M14"/>
    <property type="match status" value="3"/>
</dbReference>
<evidence type="ECO:0000259" key="12">
    <source>
        <dbReference type="PROSITE" id="PS52035"/>
    </source>
</evidence>
<comment type="caution">
    <text evidence="13">The sequence shown here is derived from an EMBL/GenBank/DDBJ whole genome shotgun (WGS) entry which is preliminary data.</text>
</comment>
<dbReference type="PANTHER" id="PTHR11532:SF57">
    <property type="entry name" value="CARBOXYPEPTIDASE D, B"/>
    <property type="match status" value="1"/>
</dbReference>
<dbReference type="EMBL" id="MRZV01000769">
    <property type="protein sequence ID" value="PIK44580.1"/>
    <property type="molecule type" value="Genomic_DNA"/>
</dbReference>
<dbReference type="InterPro" id="IPR057246">
    <property type="entry name" value="CARBOXYPEPT_ZN_1"/>
</dbReference>
<gene>
    <name evidence="13" type="ORF">BSL78_18577</name>
</gene>
<dbReference type="PROSITE" id="PS00132">
    <property type="entry name" value="CARBOXYPEPT_ZN_1"/>
    <property type="match status" value="1"/>
</dbReference>
<proteinExistence type="inferred from homology"/>
<evidence type="ECO:0000313" key="13">
    <source>
        <dbReference type="EMBL" id="PIK44580.1"/>
    </source>
</evidence>
<dbReference type="PROSITE" id="PS00133">
    <property type="entry name" value="CARBOXYPEPT_ZN_2"/>
    <property type="match status" value="1"/>
</dbReference>
<feature type="domain" description="Peptidase M14" evidence="12">
    <location>
        <begin position="809"/>
        <end position="1107"/>
    </location>
</feature>
<dbReference type="Pfam" id="PF13620">
    <property type="entry name" value="CarboxypepD_reg"/>
    <property type="match status" value="2"/>
</dbReference>
<dbReference type="PRINTS" id="PR00765">
    <property type="entry name" value="CRBOXYPTASEA"/>
</dbReference>
<accession>A0A2G8K9C7</accession>
<dbReference type="SMART" id="SM00631">
    <property type="entry name" value="Zn_pept"/>
    <property type="match status" value="1"/>
</dbReference>
<feature type="transmembrane region" description="Helical" evidence="10">
    <location>
        <begin position="1206"/>
        <end position="1231"/>
    </location>
</feature>
<evidence type="ECO:0000256" key="5">
    <source>
        <dbReference type="ARBA" id="ARBA00022723"/>
    </source>
</evidence>
<comment type="cofactor">
    <cofactor evidence="1">
        <name>Zn(2+)</name>
        <dbReference type="ChEBI" id="CHEBI:29105"/>
    </cofactor>
</comment>
<keyword evidence="3 13" id="KW-0121">Carboxypeptidase</keyword>
<dbReference type="SUPFAM" id="SSF49464">
    <property type="entry name" value="Carboxypeptidase regulatory domain-like"/>
    <property type="match status" value="2"/>
</dbReference>
<evidence type="ECO:0000256" key="1">
    <source>
        <dbReference type="ARBA" id="ARBA00001947"/>
    </source>
</evidence>
<keyword evidence="6" id="KW-0378">Hydrolase</keyword>
<dbReference type="OrthoDB" id="10249045at2759"/>
<dbReference type="GO" id="GO:0006518">
    <property type="term" value="P:peptide metabolic process"/>
    <property type="evidence" value="ECO:0007669"/>
    <property type="project" value="TreeGrafter"/>
</dbReference>
<sequence length="1293" mass="144854">MLLKILVIVVVLSTAVNGGSSSTTSGTGTGSHEDDTQLSSTTMNFHYHHYDELTTLLMQIAEDFPHITNLSSIGRSHLNRELWVLQISDQPGILEPGEPWFKYVGNMHGNEVVGREILIYLIQYLCNGYGKDGTITSLIDNTNIFIMPTMNPDGFEKSKEGTCHGEKGRKNAQNVDLNRNFPDQFDTSLEDKLENRQPETLAIMKWVESNPFALSANLHGGSIVASYPFDDSPSHVFKGSYSESPDDAVFRQLALTYATNHEHMSDGLGCSSDHVQFPQGITNGALWYDVPGGMQDFNYLFSNCFEITVELSCCKHPESERLQPEWESNKQALLAYMQQVHIGIKGFVRDANGVGIPNAIISLKSIAHNITTAKDGDYWRLLSPGSYEVTVTAEGFPPVTKSVHLTDSHRIIELNFVLHKIWEVEYDFSLPQEFSSYLENYPFLDQLRSLASEYQLYLTMDLKREGATDGKFGVFSIQLSSKHNRGSPHPMKTSVALMGSLRGDQPIGREILWRFLRHIGEGAKREDKRIMSILDSVNINILPSLDMDGFTLAKEGECISTNTSLLDPNSITPDGSLISTQKELTWLKNFLNAQDYSLVLSLEAGGLWMRYPMDQQYQPYDTIDGGKTEDDDTLAYFASQYVSRQPMMHSRGFKCNHSSQVQGGVTRGSDLTSIGHSLQDYMYIKRGMFMMTAHIACCGYPPANQLKEIWMSNLEPLLTFIELAKSGVQGQVFFTEEVTRKVTPKISIFGHNRNFRLDSSTNRFLQILPPGHHRLEVSARGCITQRKKIKVEGMELLSFELEKKTTIDSYHNYTAMQNRLLYYATKYSDITKLSSIGKSVEGRHIWSLEISQRPGNHQFLVPEIKFISGIMGNEQAGQEYLLALIDFLLKSYQKDDEMTEFTIELHGVKHDVRTALVLVIVVLYYVKCGLHSCVQMQPDKSENPSSECMSSQDRENTNGVSLLTDFPVSNVQEDDLQPETKALMSLATSRPFSLSVSLYGGSNVLKLKDDRSVGGVETKLVMDSLTELYYRKTGLIQQACTHKQDSLGDTAEGRTYMPNYNYHEANCPELSLMVDCCESGQSEQQLLQLQGGWEKQRTALLALIQEVVKGVNIYVHATNGEAISGAVISIKGFPKHMVTSESGEFARLMLPGSYQLSIVAVGFKRIESALVVNSDNVTNAEFVLEGEDGLEKDVTQNMISVLKESLLLVFGIAATTFAIAIFLLVCLCKCCQPSRGSPRKQGFFQLDSNSMEDEEYADRLGMKDFGKQKLLRNGLEYHDNPESEDELDVVFSR</sequence>
<protein>
    <submittedName>
        <fullName evidence="13">Putative carboxypeptidase D-like</fullName>
    </submittedName>
</protein>
<feature type="domain" description="Peptidase M14" evidence="12">
    <location>
        <begin position="433"/>
        <end position="724"/>
    </location>
</feature>
<evidence type="ECO:0000256" key="11">
    <source>
        <dbReference type="SAM" id="SignalP"/>
    </source>
</evidence>
<keyword evidence="7" id="KW-0862">Zinc</keyword>
<reference evidence="13 14" key="1">
    <citation type="journal article" date="2017" name="PLoS Biol.">
        <title>The sea cucumber genome provides insights into morphological evolution and visceral regeneration.</title>
        <authorList>
            <person name="Zhang X."/>
            <person name="Sun L."/>
            <person name="Yuan J."/>
            <person name="Sun Y."/>
            <person name="Gao Y."/>
            <person name="Zhang L."/>
            <person name="Li S."/>
            <person name="Dai H."/>
            <person name="Hamel J.F."/>
            <person name="Liu C."/>
            <person name="Yu Y."/>
            <person name="Liu S."/>
            <person name="Lin W."/>
            <person name="Guo K."/>
            <person name="Jin S."/>
            <person name="Xu P."/>
            <person name="Storey K.B."/>
            <person name="Huan P."/>
            <person name="Zhang T."/>
            <person name="Zhou Y."/>
            <person name="Zhang J."/>
            <person name="Lin C."/>
            <person name="Li X."/>
            <person name="Xing L."/>
            <person name="Huo D."/>
            <person name="Sun M."/>
            <person name="Wang L."/>
            <person name="Mercier A."/>
            <person name="Li F."/>
            <person name="Yang H."/>
            <person name="Xiang J."/>
        </authorList>
    </citation>
    <scope>NUCLEOTIDE SEQUENCE [LARGE SCALE GENOMIC DNA]</scope>
    <source>
        <strain evidence="13">Shaxun</strain>
        <tissue evidence="13">Muscle</tissue>
    </source>
</reference>
<dbReference type="SUPFAM" id="SSF53187">
    <property type="entry name" value="Zn-dependent exopeptidases"/>
    <property type="match status" value="3"/>
</dbReference>
<dbReference type="InterPro" id="IPR008969">
    <property type="entry name" value="CarboxyPept-like_regulatory"/>
</dbReference>
<dbReference type="FunFam" id="3.40.630.10:FF:000020">
    <property type="entry name" value="Carboxypeptidase D"/>
    <property type="match status" value="1"/>
</dbReference>
<evidence type="ECO:0000256" key="7">
    <source>
        <dbReference type="ARBA" id="ARBA00022833"/>
    </source>
</evidence>